<dbReference type="PROSITE" id="PS50231">
    <property type="entry name" value="RICIN_B_LECTIN"/>
    <property type="match status" value="1"/>
</dbReference>
<dbReference type="SUPFAM" id="SSF50370">
    <property type="entry name" value="Ricin B-like lectins"/>
    <property type="match status" value="1"/>
</dbReference>
<dbReference type="Proteomes" id="UP001196565">
    <property type="component" value="Unassembled WGS sequence"/>
</dbReference>
<evidence type="ECO:0000313" key="1">
    <source>
        <dbReference type="EMBL" id="MBW6398615.1"/>
    </source>
</evidence>
<gene>
    <name evidence="1" type="ORF">KPL78_12190</name>
</gene>
<comment type="caution">
    <text evidence="1">The sequence shown here is derived from an EMBL/GenBank/DDBJ whole genome shotgun (WGS) entry which is preliminary data.</text>
</comment>
<proteinExistence type="predicted"/>
<organism evidence="1 2">
    <name type="scientific">Roseomonas alba</name>
    <dbReference type="NCBI Taxonomy" id="2846776"/>
    <lineage>
        <taxon>Bacteria</taxon>
        <taxon>Pseudomonadati</taxon>
        <taxon>Pseudomonadota</taxon>
        <taxon>Alphaproteobacteria</taxon>
        <taxon>Acetobacterales</taxon>
        <taxon>Roseomonadaceae</taxon>
        <taxon>Roseomonas</taxon>
    </lineage>
</organism>
<dbReference type="EMBL" id="JAHYBZ010000004">
    <property type="protein sequence ID" value="MBW6398615.1"/>
    <property type="molecule type" value="Genomic_DNA"/>
</dbReference>
<accession>A0ABS7ABD7</accession>
<name>A0ABS7ABD7_9PROT</name>
<dbReference type="RefSeq" id="WP_219763234.1">
    <property type="nucleotide sequence ID" value="NZ_JAHYBZ010000004.1"/>
</dbReference>
<sequence length="243" mass="25293">MADSRPADCELTVGGRTYIKGVCQFTPESDGSFQISGGDYFAYVNVTSPGVAEASWNENPASTHAHTRLGPVTRSGACWVGTGTRICARALSQAAERAAVAAQPNGQALFPETALQACLGVEGALEVGAKLVLHNCRVPSDLIFVRRQDGSLGVSRRTDLCLGLEGPGMPGLAQLVLEACQAASPRWTTRATATEATPVQSSTGMCLTIPQLEVADARFPFAVQAVPCASAGSRAVPFILSRG</sequence>
<reference evidence="1 2" key="1">
    <citation type="submission" date="2021-07" db="EMBL/GenBank/DDBJ databases">
        <authorList>
            <person name="So Y."/>
        </authorList>
    </citation>
    <scope>NUCLEOTIDE SEQUENCE [LARGE SCALE GENOMIC DNA]</scope>
    <source>
        <strain evidence="1 2">HJA6</strain>
    </source>
</reference>
<protein>
    <recommendedName>
        <fullName evidence="3">Ricin B lectin domain-containing protein</fullName>
    </recommendedName>
</protein>
<dbReference type="InterPro" id="IPR035992">
    <property type="entry name" value="Ricin_B-like_lectins"/>
</dbReference>
<dbReference type="Gene3D" id="2.80.10.50">
    <property type="match status" value="1"/>
</dbReference>
<evidence type="ECO:0000313" key="2">
    <source>
        <dbReference type="Proteomes" id="UP001196565"/>
    </source>
</evidence>
<keyword evidence="2" id="KW-1185">Reference proteome</keyword>
<evidence type="ECO:0008006" key="3">
    <source>
        <dbReference type="Google" id="ProtNLM"/>
    </source>
</evidence>